<gene>
    <name evidence="1" type="ORF">HD556DRAFT_1436950</name>
</gene>
<dbReference type="Proteomes" id="UP000719766">
    <property type="component" value="Unassembled WGS sequence"/>
</dbReference>
<reference evidence="1" key="1">
    <citation type="journal article" date="2020" name="New Phytol.">
        <title>Comparative genomics reveals dynamic genome evolution in host specialist ectomycorrhizal fungi.</title>
        <authorList>
            <person name="Lofgren L.A."/>
            <person name="Nguyen N.H."/>
            <person name="Vilgalys R."/>
            <person name="Ruytinx J."/>
            <person name="Liao H.L."/>
            <person name="Branco S."/>
            <person name="Kuo A."/>
            <person name="LaButti K."/>
            <person name="Lipzen A."/>
            <person name="Andreopoulos W."/>
            <person name="Pangilinan J."/>
            <person name="Riley R."/>
            <person name="Hundley H."/>
            <person name="Na H."/>
            <person name="Barry K."/>
            <person name="Grigoriev I.V."/>
            <person name="Stajich J.E."/>
            <person name="Kennedy P.G."/>
        </authorList>
    </citation>
    <scope>NUCLEOTIDE SEQUENCE</scope>
    <source>
        <strain evidence="1">S12</strain>
    </source>
</reference>
<dbReference type="RefSeq" id="XP_041166389.1">
    <property type="nucleotide sequence ID" value="XM_041305628.1"/>
</dbReference>
<dbReference type="OrthoDB" id="2691749at2759"/>
<dbReference type="AlphaFoldDB" id="A0A9P7DWP1"/>
<proteinExistence type="predicted"/>
<accession>A0A9P7DWP1</accession>
<evidence type="ECO:0000313" key="2">
    <source>
        <dbReference type="Proteomes" id="UP000719766"/>
    </source>
</evidence>
<evidence type="ECO:0000313" key="1">
    <source>
        <dbReference type="EMBL" id="KAG1804774.1"/>
    </source>
</evidence>
<sequence>MQSVEGITANSQANLSPLSEIICALQTVLARCEVTIPDLETQHSKFPNIDQSAMDADGSIGGIVTKRQEQLDTVLREISGLETVMDGAKKVYQQLAEKRTASRSRCLCAPAADWSMSTIEGGCCRHAQFMEQAWEPQAFGYGLLLKRSRRYPLSLTLFCEETDAMKIRSLLQPYIRQISTLPVTFGREVHQPELCYTTSQHFRNWLSRRDGTRMITFQLFHDLSKTAAYLAQSQGG</sequence>
<name>A0A9P7DWP1_9AGAM</name>
<dbReference type="GeneID" id="64599392"/>
<dbReference type="EMBL" id="JABBWE010000003">
    <property type="protein sequence ID" value="KAG1804774.1"/>
    <property type="molecule type" value="Genomic_DNA"/>
</dbReference>
<protein>
    <submittedName>
        <fullName evidence="1">Uncharacterized protein</fullName>
    </submittedName>
</protein>
<organism evidence="1 2">
    <name type="scientific">Suillus plorans</name>
    <dbReference type="NCBI Taxonomy" id="116603"/>
    <lineage>
        <taxon>Eukaryota</taxon>
        <taxon>Fungi</taxon>
        <taxon>Dikarya</taxon>
        <taxon>Basidiomycota</taxon>
        <taxon>Agaricomycotina</taxon>
        <taxon>Agaricomycetes</taxon>
        <taxon>Agaricomycetidae</taxon>
        <taxon>Boletales</taxon>
        <taxon>Suillineae</taxon>
        <taxon>Suillaceae</taxon>
        <taxon>Suillus</taxon>
    </lineage>
</organism>
<keyword evidence="2" id="KW-1185">Reference proteome</keyword>
<comment type="caution">
    <text evidence="1">The sequence shown here is derived from an EMBL/GenBank/DDBJ whole genome shotgun (WGS) entry which is preliminary data.</text>
</comment>